<dbReference type="RefSeq" id="XP_056556563.1">
    <property type="nucleotide sequence ID" value="XM_056698038.1"/>
</dbReference>
<protein>
    <recommendedName>
        <fullName evidence="4">Cell surface spherulin 4-like protein</fullName>
    </recommendedName>
</protein>
<dbReference type="InterPro" id="IPR021986">
    <property type="entry name" value="Spherulin4"/>
</dbReference>
<feature type="transmembrane region" description="Helical" evidence="1">
    <location>
        <begin position="21"/>
        <end position="43"/>
    </location>
</feature>
<comment type="caution">
    <text evidence="2">The sequence shown here is derived from an EMBL/GenBank/DDBJ whole genome shotgun (WGS) entry which is preliminary data.</text>
</comment>
<keyword evidence="1" id="KW-0812">Transmembrane</keyword>
<keyword evidence="3" id="KW-1185">Reference proteome</keyword>
<dbReference type="AlphaFoldDB" id="A0A9W9SGP5"/>
<dbReference type="PANTHER" id="PTHR35040">
    <property type="match status" value="1"/>
</dbReference>
<gene>
    <name evidence="2" type="ORF">N7496_005109</name>
</gene>
<keyword evidence="1" id="KW-1133">Transmembrane helix</keyword>
<evidence type="ECO:0000256" key="1">
    <source>
        <dbReference type="SAM" id="Phobius"/>
    </source>
</evidence>
<dbReference type="GeneID" id="81437217"/>
<name>A0A9W9SGP5_9EURO</name>
<proteinExistence type="predicted"/>
<evidence type="ECO:0008006" key="4">
    <source>
        <dbReference type="Google" id="ProtNLM"/>
    </source>
</evidence>
<dbReference type="OrthoDB" id="5342184at2759"/>
<dbReference type="Pfam" id="PF12138">
    <property type="entry name" value="Spherulin4"/>
    <property type="match status" value="1"/>
</dbReference>
<accession>A0A9W9SGP5</accession>
<dbReference type="Proteomes" id="UP001147782">
    <property type="component" value="Unassembled WGS sequence"/>
</dbReference>
<evidence type="ECO:0000313" key="3">
    <source>
        <dbReference type="Proteomes" id="UP001147782"/>
    </source>
</evidence>
<evidence type="ECO:0000313" key="2">
    <source>
        <dbReference type="EMBL" id="KAJ5377700.1"/>
    </source>
</evidence>
<keyword evidence="1" id="KW-0472">Membrane</keyword>
<sequence>MSTMAPEEKHVSRRGCLKSKWARILLAVIVFIVLCAAIIPAVVVTTLRKNNSMGPKSKVFVPLYVYPAPGAWTPLENVVSAYPDVNFTVVINPGNGPGPNSLPDANYTREIPVLASYANVRLLGYVHTSYAQRNISLVRKDIETYAAWPTNSSNPDLAVRGIFFDEAPQQYSAQSLNYLQNLTDLVKELNGFGSNGFVVHNPGAVPDSRYLASADSTVVFEGTYSSFQERQGAKLFTAIPDSNRTQLCAVIHSVPDTVEDPKLRSLVKEARKVVDELYITHLSVDYYASFGSKWTEFVDLMSD</sequence>
<dbReference type="PANTHER" id="PTHR35040:SF7">
    <property type="entry name" value="FIBRONECTIN TYPE-III DOMAIN-CONTAINING PROTEIN-RELATED"/>
    <property type="match status" value="1"/>
</dbReference>
<reference evidence="2" key="2">
    <citation type="journal article" date="2023" name="IMA Fungus">
        <title>Comparative genomic study of the Penicillium genus elucidates a diverse pangenome and 15 lateral gene transfer events.</title>
        <authorList>
            <person name="Petersen C."/>
            <person name="Sorensen T."/>
            <person name="Nielsen M.R."/>
            <person name="Sondergaard T.E."/>
            <person name="Sorensen J.L."/>
            <person name="Fitzpatrick D.A."/>
            <person name="Frisvad J.C."/>
            <person name="Nielsen K.L."/>
        </authorList>
    </citation>
    <scope>NUCLEOTIDE SEQUENCE</scope>
    <source>
        <strain evidence="2">IBT 29864</strain>
    </source>
</reference>
<dbReference type="EMBL" id="JAPZBS010000004">
    <property type="protein sequence ID" value="KAJ5377700.1"/>
    <property type="molecule type" value="Genomic_DNA"/>
</dbReference>
<organism evidence="2 3">
    <name type="scientific">Penicillium cataractarum</name>
    <dbReference type="NCBI Taxonomy" id="2100454"/>
    <lineage>
        <taxon>Eukaryota</taxon>
        <taxon>Fungi</taxon>
        <taxon>Dikarya</taxon>
        <taxon>Ascomycota</taxon>
        <taxon>Pezizomycotina</taxon>
        <taxon>Eurotiomycetes</taxon>
        <taxon>Eurotiomycetidae</taxon>
        <taxon>Eurotiales</taxon>
        <taxon>Aspergillaceae</taxon>
        <taxon>Penicillium</taxon>
    </lineage>
</organism>
<reference evidence="2" key="1">
    <citation type="submission" date="2022-11" db="EMBL/GenBank/DDBJ databases">
        <authorList>
            <person name="Petersen C."/>
        </authorList>
    </citation>
    <scope>NUCLEOTIDE SEQUENCE</scope>
    <source>
        <strain evidence="2">IBT 29864</strain>
    </source>
</reference>